<keyword evidence="2" id="KW-1003">Cell membrane</keyword>
<dbReference type="SUPFAM" id="SSF52540">
    <property type="entry name" value="P-loop containing nucleoside triphosphate hydrolases"/>
    <property type="match status" value="1"/>
</dbReference>
<keyword evidence="8" id="KW-1185">Reference proteome</keyword>
<comment type="similarity">
    <text evidence="5">Belongs to the ABC transporter superfamily. Macrolide exporter (TC 3.A.1.122) family.</text>
</comment>
<organism evidence="7 8">
    <name type="scientific">Caldovatus sediminis</name>
    <dbReference type="NCBI Taxonomy" id="2041189"/>
    <lineage>
        <taxon>Bacteria</taxon>
        <taxon>Pseudomonadati</taxon>
        <taxon>Pseudomonadota</taxon>
        <taxon>Alphaproteobacteria</taxon>
        <taxon>Acetobacterales</taxon>
        <taxon>Roseomonadaceae</taxon>
        <taxon>Caldovatus</taxon>
    </lineage>
</organism>
<keyword evidence="4 7" id="KW-0067">ATP-binding</keyword>
<dbReference type="Pfam" id="PF00005">
    <property type="entry name" value="ABC_tran"/>
    <property type="match status" value="1"/>
</dbReference>
<reference evidence="7 8" key="1">
    <citation type="journal article" date="2014" name="Int. J. Syst. Evol. Microbiol.">
        <title>Complete genome sequence of Corynebacterium casei LMG S-19264T (=DSM 44701T), isolated from a smear-ripened cheese.</title>
        <authorList>
            <consortium name="US DOE Joint Genome Institute (JGI-PGF)"/>
            <person name="Walter F."/>
            <person name="Albersmeier A."/>
            <person name="Kalinowski J."/>
            <person name="Ruckert C."/>
        </authorList>
    </citation>
    <scope>NUCLEOTIDE SEQUENCE [LARGE SCALE GENOMIC DNA]</scope>
    <source>
        <strain evidence="7 8">CGMCC 1.16330</strain>
    </source>
</reference>
<evidence type="ECO:0000256" key="5">
    <source>
        <dbReference type="ARBA" id="ARBA00038388"/>
    </source>
</evidence>
<keyword evidence="2" id="KW-0472">Membrane</keyword>
<sequence length="228" mass="24418">MSDAAPPLRLEAVERRYRTEAGELPVLTGADLVLQAGEIVALVAPSGTGKSTLLHLAGLLERPDGGEVFVEGQAAGRLPDDARTAIRRSTIGFVYQFHHLLPEFTAEENVVLPQLAAGASRAAARERARALLEAFGLHGREHHRPGRLSGGEQQRVAIARALANAPRVLLADEPTGNLDVATSDRVFAELLDAVRRHGAAALVATHNPDLARRMDRIVTLREGRVVPA</sequence>
<dbReference type="GO" id="GO:0044874">
    <property type="term" value="P:lipoprotein localization to outer membrane"/>
    <property type="evidence" value="ECO:0007669"/>
    <property type="project" value="TreeGrafter"/>
</dbReference>
<dbReference type="InterPro" id="IPR015854">
    <property type="entry name" value="ABC_transpr_LolD-like"/>
</dbReference>
<dbReference type="GO" id="GO:0005524">
    <property type="term" value="F:ATP binding"/>
    <property type="evidence" value="ECO:0007669"/>
    <property type="project" value="UniProtKB-KW"/>
</dbReference>
<dbReference type="AlphaFoldDB" id="A0A8J2Z9X0"/>
<keyword evidence="1" id="KW-0813">Transport</keyword>
<dbReference type="SMART" id="SM00382">
    <property type="entry name" value="AAA"/>
    <property type="match status" value="1"/>
</dbReference>
<dbReference type="CDD" id="cd03255">
    <property type="entry name" value="ABC_MJ0796_LolCDE_FtsE"/>
    <property type="match status" value="1"/>
</dbReference>
<name>A0A8J2Z9X0_9PROT</name>
<dbReference type="InterPro" id="IPR003593">
    <property type="entry name" value="AAA+_ATPase"/>
</dbReference>
<dbReference type="PANTHER" id="PTHR24220">
    <property type="entry name" value="IMPORT ATP-BINDING PROTEIN"/>
    <property type="match status" value="1"/>
</dbReference>
<dbReference type="GO" id="GO:0022857">
    <property type="term" value="F:transmembrane transporter activity"/>
    <property type="evidence" value="ECO:0007669"/>
    <property type="project" value="TreeGrafter"/>
</dbReference>
<dbReference type="FunFam" id="3.40.50.300:FF:000032">
    <property type="entry name" value="Export ABC transporter ATP-binding protein"/>
    <property type="match status" value="1"/>
</dbReference>
<keyword evidence="7" id="KW-0449">Lipoprotein</keyword>
<evidence type="ECO:0000313" key="8">
    <source>
        <dbReference type="Proteomes" id="UP000597507"/>
    </source>
</evidence>
<dbReference type="PROSITE" id="PS50893">
    <property type="entry name" value="ABC_TRANSPORTER_2"/>
    <property type="match status" value="1"/>
</dbReference>
<dbReference type="InterPro" id="IPR017871">
    <property type="entry name" value="ABC_transporter-like_CS"/>
</dbReference>
<evidence type="ECO:0000256" key="4">
    <source>
        <dbReference type="ARBA" id="ARBA00022840"/>
    </source>
</evidence>
<evidence type="ECO:0000256" key="1">
    <source>
        <dbReference type="ARBA" id="ARBA00022448"/>
    </source>
</evidence>
<evidence type="ECO:0000256" key="3">
    <source>
        <dbReference type="ARBA" id="ARBA00022741"/>
    </source>
</evidence>
<gene>
    <name evidence="7" type="primary">lolD1</name>
    <name evidence="7" type="ORF">GCM10010964_12840</name>
</gene>
<evidence type="ECO:0000259" key="6">
    <source>
        <dbReference type="PROSITE" id="PS50893"/>
    </source>
</evidence>
<dbReference type="InterPro" id="IPR017911">
    <property type="entry name" value="MacB-like_ATP-bd"/>
</dbReference>
<comment type="caution">
    <text evidence="7">The sequence shown here is derived from an EMBL/GenBank/DDBJ whole genome shotgun (WGS) entry which is preliminary data.</text>
</comment>
<keyword evidence="3" id="KW-0547">Nucleotide-binding</keyword>
<dbReference type="GO" id="GO:0005886">
    <property type="term" value="C:plasma membrane"/>
    <property type="evidence" value="ECO:0007669"/>
    <property type="project" value="TreeGrafter"/>
</dbReference>
<evidence type="ECO:0000313" key="7">
    <source>
        <dbReference type="EMBL" id="GGG26345.1"/>
    </source>
</evidence>
<dbReference type="InterPro" id="IPR003439">
    <property type="entry name" value="ABC_transporter-like_ATP-bd"/>
</dbReference>
<dbReference type="PANTHER" id="PTHR24220:SF689">
    <property type="entry name" value="LIPOPROTEIN-RELEASING SYSTEM ATP-BINDING PROTEIN LOLD"/>
    <property type="match status" value="1"/>
</dbReference>
<accession>A0A8J2Z9X0</accession>
<evidence type="ECO:0000256" key="2">
    <source>
        <dbReference type="ARBA" id="ARBA00022519"/>
    </source>
</evidence>
<proteinExistence type="inferred from homology"/>
<dbReference type="GO" id="GO:0098796">
    <property type="term" value="C:membrane protein complex"/>
    <property type="evidence" value="ECO:0007669"/>
    <property type="project" value="UniProtKB-ARBA"/>
</dbReference>
<dbReference type="GO" id="GO:0016887">
    <property type="term" value="F:ATP hydrolysis activity"/>
    <property type="evidence" value="ECO:0007669"/>
    <property type="project" value="InterPro"/>
</dbReference>
<dbReference type="EMBL" id="BMKS01000003">
    <property type="protein sequence ID" value="GGG26345.1"/>
    <property type="molecule type" value="Genomic_DNA"/>
</dbReference>
<dbReference type="Gene3D" id="3.40.50.300">
    <property type="entry name" value="P-loop containing nucleotide triphosphate hydrolases"/>
    <property type="match status" value="1"/>
</dbReference>
<dbReference type="RefSeq" id="WP_188899183.1">
    <property type="nucleotide sequence ID" value="NZ_BMKS01000003.1"/>
</dbReference>
<dbReference type="PROSITE" id="PS00211">
    <property type="entry name" value="ABC_TRANSPORTER_1"/>
    <property type="match status" value="1"/>
</dbReference>
<dbReference type="InterPro" id="IPR027417">
    <property type="entry name" value="P-loop_NTPase"/>
</dbReference>
<dbReference type="GO" id="GO:0089705">
    <property type="term" value="P:protein localization to outer membrane"/>
    <property type="evidence" value="ECO:0007669"/>
    <property type="project" value="TreeGrafter"/>
</dbReference>
<keyword evidence="2" id="KW-0997">Cell inner membrane</keyword>
<feature type="domain" description="ABC transporter" evidence="6">
    <location>
        <begin position="8"/>
        <end position="228"/>
    </location>
</feature>
<protein>
    <submittedName>
        <fullName evidence="7">Lipoprotein-releasing system ATP-binding protein LolD 1</fullName>
    </submittedName>
</protein>
<dbReference type="Proteomes" id="UP000597507">
    <property type="component" value="Unassembled WGS sequence"/>
</dbReference>